<evidence type="ECO:0000313" key="3">
    <source>
        <dbReference type="Proteomes" id="UP000010471"/>
    </source>
</evidence>
<protein>
    <submittedName>
        <fullName evidence="2">Uncharacterized protein</fullName>
    </submittedName>
</protein>
<gene>
    <name evidence="2" type="ORF">Mic7113_3469</name>
</gene>
<feature type="signal peptide" evidence="1">
    <location>
        <begin position="1"/>
        <end position="27"/>
    </location>
</feature>
<dbReference type="KEGG" id="mic:Mic7113_3469"/>
<dbReference type="STRING" id="1173027.Mic7113_3469"/>
<dbReference type="eggNOG" id="ENOG502ZHFM">
    <property type="taxonomic scope" value="Bacteria"/>
</dbReference>
<evidence type="ECO:0000256" key="1">
    <source>
        <dbReference type="SAM" id="SignalP"/>
    </source>
</evidence>
<evidence type="ECO:0000313" key="2">
    <source>
        <dbReference type="EMBL" id="AFZ19198.1"/>
    </source>
</evidence>
<accession>K9WG80</accession>
<dbReference type="Proteomes" id="UP000010471">
    <property type="component" value="Chromosome"/>
</dbReference>
<name>K9WG80_9CYAN</name>
<reference evidence="2 3" key="1">
    <citation type="submission" date="2012-06" db="EMBL/GenBank/DDBJ databases">
        <title>Finished chromosome of genome of Microcoleus sp. PCC 7113.</title>
        <authorList>
            <consortium name="US DOE Joint Genome Institute"/>
            <person name="Gugger M."/>
            <person name="Coursin T."/>
            <person name="Rippka R."/>
            <person name="Tandeau De Marsac N."/>
            <person name="Huntemann M."/>
            <person name="Wei C.-L."/>
            <person name="Han J."/>
            <person name="Detter J.C."/>
            <person name="Han C."/>
            <person name="Tapia R."/>
            <person name="Chen A."/>
            <person name="Kyrpides N."/>
            <person name="Mavromatis K."/>
            <person name="Markowitz V."/>
            <person name="Szeto E."/>
            <person name="Ivanova N."/>
            <person name="Pagani I."/>
            <person name="Pati A."/>
            <person name="Goodwin L."/>
            <person name="Nordberg H.P."/>
            <person name="Cantor M.N."/>
            <person name="Hua S.X."/>
            <person name="Woyke T."/>
            <person name="Kerfeld C.A."/>
        </authorList>
    </citation>
    <scope>NUCLEOTIDE SEQUENCE [LARGE SCALE GENOMIC DNA]</scope>
    <source>
        <strain evidence="2 3">PCC 7113</strain>
    </source>
</reference>
<organism evidence="2 3">
    <name type="scientific">Allocoleopsis franciscana PCC 7113</name>
    <dbReference type="NCBI Taxonomy" id="1173027"/>
    <lineage>
        <taxon>Bacteria</taxon>
        <taxon>Bacillati</taxon>
        <taxon>Cyanobacteriota</taxon>
        <taxon>Cyanophyceae</taxon>
        <taxon>Coleofasciculales</taxon>
        <taxon>Coleofasciculaceae</taxon>
        <taxon>Allocoleopsis</taxon>
        <taxon>Allocoleopsis franciscana</taxon>
    </lineage>
</organism>
<dbReference type="EMBL" id="CP003630">
    <property type="protein sequence ID" value="AFZ19198.1"/>
    <property type="molecule type" value="Genomic_DNA"/>
</dbReference>
<proteinExistence type="predicted"/>
<keyword evidence="3" id="KW-1185">Reference proteome</keyword>
<dbReference type="HOGENOM" id="CLU_1608947_0_0_3"/>
<dbReference type="AlphaFoldDB" id="K9WG80"/>
<feature type="chain" id="PRO_5003938079" evidence="1">
    <location>
        <begin position="28"/>
        <end position="165"/>
    </location>
</feature>
<sequence>MNIKKLILLVTLLSISAIVGTPSSLKAEPLRNRTPEVGEQQATNFIPNQPLIQLVKGSGPEVFLIQDGERRWITDSKTFDAYGFNYSDVKEIFDEELSSYPEGTPITKNGTILKGSNSGNVYIIINGNRRLMSTRVFEKYQVQSEDIHSVTDSYLLSIPEESALR</sequence>
<keyword evidence="1" id="KW-0732">Signal</keyword>